<feature type="region of interest" description="Disordered" evidence="1">
    <location>
        <begin position="142"/>
        <end position="225"/>
    </location>
</feature>
<evidence type="ECO:0000256" key="1">
    <source>
        <dbReference type="SAM" id="MobiDB-lite"/>
    </source>
</evidence>
<keyword evidence="3" id="KW-1185">Reference proteome</keyword>
<reference evidence="2" key="1">
    <citation type="journal article" date="2020" name="Stud. Mycol.">
        <title>101 Dothideomycetes genomes: a test case for predicting lifestyles and emergence of pathogens.</title>
        <authorList>
            <person name="Haridas S."/>
            <person name="Albert R."/>
            <person name="Binder M."/>
            <person name="Bloem J."/>
            <person name="Labutti K."/>
            <person name="Salamov A."/>
            <person name="Andreopoulos B."/>
            <person name="Baker S."/>
            <person name="Barry K."/>
            <person name="Bills G."/>
            <person name="Bluhm B."/>
            <person name="Cannon C."/>
            <person name="Castanera R."/>
            <person name="Culley D."/>
            <person name="Daum C."/>
            <person name="Ezra D."/>
            <person name="Gonzalez J."/>
            <person name="Henrissat B."/>
            <person name="Kuo A."/>
            <person name="Liang C."/>
            <person name="Lipzen A."/>
            <person name="Lutzoni F."/>
            <person name="Magnuson J."/>
            <person name="Mondo S."/>
            <person name="Nolan M."/>
            <person name="Ohm R."/>
            <person name="Pangilinan J."/>
            <person name="Park H.-J."/>
            <person name="Ramirez L."/>
            <person name="Alfaro M."/>
            <person name="Sun H."/>
            <person name="Tritt A."/>
            <person name="Yoshinaga Y."/>
            <person name="Zwiers L.-H."/>
            <person name="Turgeon B."/>
            <person name="Goodwin S."/>
            <person name="Spatafora J."/>
            <person name="Crous P."/>
            <person name="Grigoriev I."/>
        </authorList>
    </citation>
    <scope>NUCLEOTIDE SEQUENCE</scope>
    <source>
        <strain evidence="2">CBS 119925</strain>
    </source>
</reference>
<proteinExistence type="predicted"/>
<accession>A0A6A6VA79</accession>
<gene>
    <name evidence="2" type="ORF">M011DRAFT_494819</name>
</gene>
<name>A0A6A6VA79_9PLEO</name>
<protein>
    <submittedName>
        <fullName evidence="2">Uncharacterized protein</fullName>
    </submittedName>
</protein>
<dbReference type="EMBL" id="MU006576">
    <property type="protein sequence ID" value="KAF2746639.1"/>
    <property type="molecule type" value="Genomic_DNA"/>
</dbReference>
<organism evidence="2 3">
    <name type="scientific">Sporormia fimetaria CBS 119925</name>
    <dbReference type="NCBI Taxonomy" id="1340428"/>
    <lineage>
        <taxon>Eukaryota</taxon>
        <taxon>Fungi</taxon>
        <taxon>Dikarya</taxon>
        <taxon>Ascomycota</taxon>
        <taxon>Pezizomycotina</taxon>
        <taxon>Dothideomycetes</taxon>
        <taxon>Pleosporomycetidae</taxon>
        <taxon>Pleosporales</taxon>
        <taxon>Sporormiaceae</taxon>
        <taxon>Sporormia</taxon>
    </lineage>
</organism>
<dbReference type="Proteomes" id="UP000799440">
    <property type="component" value="Unassembled WGS sequence"/>
</dbReference>
<feature type="compositionally biased region" description="Basic and acidic residues" evidence="1">
    <location>
        <begin position="188"/>
        <end position="206"/>
    </location>
</feature>
<dbReference type="AlphaFoldDB" id="A0A6A6VA79"/>
<evidence type="ECO:0000313" key="3">
    <source>
        <dbReference type="Proteomes" id="UP000799440"/>
    </source>
</evidence>
<feature type="compositionally biased region" description="Acidic residues" evidence="1">
    <location>
        <begin position="157"/>
        <end position="175"/>
    </location>
</feature>
<feature type="compositionally biased region" description="Basic and acidic residues" evidence="1">
    <location>
        <begin position="213"/>
        <end position="225"/>
    </location>
</feature>
<feature type="region of interest" description="Disordered" evidence="1">
    <location>
        <begin position="1"/>
        <end position="23"/>
    </location>
</feature>
<sequence>MSHHDPNLKNIDPSKLKATDFSPDDLKASADAAEKALKAQGLANKLYKAAATVTDPAKREKFIRDAYDKEVEAHGASKKARMLTSGAFQGGVGGAGIGTAVGAGLGTVVGTVVGTVASIPTTGIGALAGMGVGAAHGPWIKLPPIGKGKDGGGEKDEGGEDGKEEELDIEGDDSVVPDPNALRQAAEALDHAQAKPKSGEKGEKPKEKKKPRKLEVRSNKSTKKE</sequence>
<feature type="compositionally biased region" description="Basic and acidic residues" evidence="1">
    <location>
        <begin position="147"/>
        <end position="156"/>
    </location>
</feature>
<dbReference type="OrthoDB" id="4158987at2759"/>
<evidence type="ECO:0000313" key="2">
    <source>
        <dbReference type="EMBL" id="KAF2746639.1"/>
    </source>
</evidence>